<evidence type="ECO:0000256" key="11">
    <source>
        <dbReference type="ARBA" id="ARBA00023136"/>
    </source>
</evidence>
<evidence type="ECO:0000256" key="4">
    <source>
        <dbReference type="ARBA" id="ARBA00022475"/>
    </source>
</evidence>
<dbReference type="EC" id="1.7.2.2" evidence="14"/>
<proteinExistence type="inferred from homology"/>
<dbReference type="NCBIfam" id="TIGR03153">
    <property type="entry name" value="cytochr_NrfH"/>
    <property type="match status" value="1"/>
</dbReference>
<evidence type="ECO:0000256" key="6">
    <source>
        <dbReference type="ARBA" id="ARBA00022692"/>
    </source>
</evidence>
<dbReference type="Proteomes" id="UP000002941">
    <property type="component" value="Unassembled WGS sequence"/>
</dbReference>
<dbReference type="GO" id="GO:0046872">
    <property type="term" value="F:metal ion binding"/>
    <property type="evidence" value="ECO:0007669"/>
    <property type="project" value="UniProtKB-KW"/>
</dbReference>
<reference evidence="14 15" key="1">
    <citation type="submission" date="2012-05" db="EMBL/GenBank/DDBJ databases">
        <authorList>
            <person name="Harkins D.M."/>
            <person name="Madupu R."/>
            <person name="Durkin A.S."/>
            <person name="Torralba M."/>
            <person name="Methe B."/>
            <person name="Sutton G.G."/>
            <person name="Nelson K.E."/>
        </authorList>
    </citation>
    <scope>NUCLEOTIDE SEQUENCE [LARGE SCALE GENOMIC DNA]</scope>
    <source>
        <strain evidence="14 15">F0489</strain>
    </source>
</reference>
<protein>
    <submittedName>
        <fullName evidence="14">Cytochrome c nitrate reductase, small subunit</fullName>
        <ecNumber evidence="14">1.7.2.2</ecNumber>
    </submittedName>
</protein>
<keyword evidence="5" id="KW-0349">Heme</keyword>
<dbReference type="GO" id="GO:0009055">
    <property type="term" value="F:electron transfer activity"/>
    <property type="evidence" value="ECO:0007669"/>
    <property type="project" value="TreeGrafter"/>
</dbReference>
<keyword evidence="4" id="KW-1003">Cell membrane</keyword>
<keyword evidence="8" id="KW-0249">Electron transport</keyword>
<evidence type="ECO:0000313" key="14">
    <source>
        <dbReference type="EMBL" id="EJF47403.1"/>
    </source>
</evidence>
<keyword evidence="14" id="KW-0560">Oxidoreductase</keyword>
<dbReference type="PANTHER" id="PTHR30333">
    <property type="entry name" value="CYTOCHROME C-TYPE PROTEIN"/>
    <property type="match status" value="1"/>
</dbReference>
<keyword evidence="10" id="KW-0408">Iron</keyword>
<evidence type="ECO:0000256" key="7">
    <source>
        <dbReference type="ARBA" id="ARBA00022723"/>
    </source>
</evidence>
<evidence type="ECO:0000256" key="2">
    <source>
        <dbReference type="ARBA" id="ARBA00007395"/>
    </source>
</evidence>
<evidence type="ECO:0000256" key="10">
    <source>
        <dbReference type="ARBA" id="ARBA00023004"/>
    </source>
</evidence>
<organism evidence="14 15">
    <name type="scientific">Actinomyces massiliensis F0489</name>
    <dbReference type="NCBI Taxonomy" id="1125718"/>
    <lineage>
        <taxon>Bacteria</taxon>
        <taxon>Bacillati</taxon>
        <taxon>Actinomycetota</taxon>
        <taxon>Actinomycetes</taxon>
        <taxon>Actinomycetales</taxon>
        <taxon>Actinomycetaceae</taxon>
        <taxon>Actinomyces</taxon>
    </lineage>
</organism>
<dbReference type="eggNOG" id="COG3005">
    <property type="taxonomic scope" value="Bacteria"/>
</dbReference>
<dbReference type="InterPro" id="IPR051174">
    <property type="entry name" value="Cytochrome_c-type_ET"/>
</dbReference>
<keyword evidence="7" id="KW-0479">Metal-binding</keyword>
<evidence type="ECO:0000256" key="1">
    <source>
        <dbReference type="ARBA" id="ARBA00004236"/>
    </source>
</evidence>
<dbReference type="GO" id="GO:0022900">
    <property type="term" value="P:electron transport chain"/>
    <property type="evidence" value="ECO:0007669"/>
    <property type="project" value="InterPro"/>
</dbReference>
<evidence type="ECO:0000256" key="3">
    <source>
        <dbReference type="ARBA" id="ARBA00022448"/>
    </source>
</evidence>
<evidence type="ECO:0000313" key="15">
    <source>
        <dbReference type="Proteomes" id="UP000002941"/>
    </source>
</evidence>
<dbReference type="PANTHER" id="PTHR30333:SF1">
    <property type="entry name" value="CYTOCHROME C-TYPE PROTEIN NAPC"/>
    <property type="match status" value="1"/>
</dbReference>
<keyword evidence="3" id="KW-0813">Transport</keyword>
<dbReference type="GO" id="GO:0009061">
    <property type="term" value="P:anaerobic respiration"/>
    <property type="evidence" value="ECO:0007669"/>
    <property type="project" value="TreeGrafter"/>
</dbReference>
<comment type="subcellular location">
    <subcellularLocation>
        <location evidence="1">Cell membrane</location>
    </subcellularLocation>
</comment>
<dbReference type="AlphaFoldDB" id="J1HP80"/>
<comment type="caution">
    <text evidence="14">The sequence shown here is derived from an EMBL/GenBank/DDBJ whole genome shotgun (WGS) entry which is preliminary data.</text>
</comment>
<dbReference type="GO" id="GO:0005886">
    <property type="term" value="C:plasma membrane"/>
    <property type="evidence" value="ECO:0007669"/>
    <property type="project" value="UniProtKB-SubCell"/>
</dbReference>
<feature type="domain" description="NapC/NirT cytochrome c N-terminal" evidence="13">
    <location>
        <begin position="18"/>
        <end position="159"/>
    </location>
</feature>
<evidence type="ECO:0000256" key="9">
    <source>
        <dbReference type="ARBA" id="ARBA00022989"/>
    </source>
</evidence>
<gene>
    <name evidence="14" type="primary">nrfH</name>
    <name evidence="14" type="ORF">HMPREF1318_1554</name>
</gene>
<dbReference type="InterPro" id="IPR038266">
    <property type="entry name" value="NapC/NirT_cytc_sf"/>
</dbReference>
<evidence type="ECO:0000256" key="12">
    <source>
        <dbReference type="SAM" id="Phobius"/>
    </source>
</evidence>
<feature type="transmembrane region" description="Helical" evidence="12">
    <location>
        <begin position="12"/>
        <end position="34"/>
    </location>
</feature>
<keyword evidence="15" id="KW-1185">Reference proteome</keyword>
<dbReference type="InterPro" id="IPR036280">
    <property type="entry name" value="Multihaem_cyt_sf"/>
</dbReference>
<dbReference type="PATRIC" id="fig|1125718.3.peg.274"/>
<evidence type="ECO:0000256" key="8">
    <source>
        <dbReference type="ARBA" id="ARBA00022982"/>
    </source>
</evidence>
<sequence length="160" mass="17878">MSLWRDFTHAFSGWSGIVLAALLGVVLGVGLFTVQYSGVTDYLGDDPATCANCHAMREQYEGWQKGSHHDVATCNSCHAPHDGIVHKYINKADNGFWHSLKFTFQNYPENIQIREHNREITEAACLYCHADYVDQAVNSSTHKGETVSCIHCHDGVGHER</sequence>
<dbReference type="Pfam" id="PF03264">
    <property type="entry name" value="Cytochrom_NNT"/>
    <property type="match status" value="1"/>
</dbReference>
<keyword evidence="11 12" id="KW-0472">Membrane</keyword>
<name>J1HP80_9ACTO</name>
<accession>J1HP80</accession>
<keyword evidence="6 12" id="KW-0812">Transmembrane</keyword>
<dbReference type="GO" id="GO:0042279">
    <property type="term" value="F:nitrite reductase (cytochrome, ammonia-forming) activity"/>
    <property type="evidence" value="ECO:0007669"/>
    <property type="project" value="UniProtKB-EC"/>
</dbReference>
<evidence type="ECO:0000259" key="13">
    <source>
        <dbReference type="Pfam" id="PF03264"/>
    </source>
</evidence>
<comment type="similarity">
    <text evidence="2">Belongs to the NapC/NirT/NrfH family.</text>
</comment>
<dbReference type="EMBL" id="AKFT01000013">
    <property type="protein sequence ID" value="EJF47403.1"/>
    <property type="molecule type" value="Genomic_DNA"/>
</dbReference>
<dbReference type="InterPro" id="IPR017571">
    <property type="entry name" value="NrfH"/>
</dbReference>
<evidence type="ECO:0000256" key="5">
    <source>
        <dbReference type="ARBA" id="ARBA00022617"/>
    </source>
</evidence>
<dbReference type="Gene3D" id="1.10.3820.10">
    <property type="entry name" value="Di-heme elbow motif domain"/>
    <property type="match status" value="1"/>
</dbReference>
<dbReference type="InterPro" id="IPR005126">
    <property type="entry name" value="NapC/NirT_cyt_c_N"/>
</dbReference>
<keyword evidence="9 12" id="KW-1133">Transmembrane helix</keyword>
<dbReference type="SUPFAM" id="SSF48695">
    <property type="entry name" value="Multiheme cytochromes"/>
    <property type="match status" value="1"/>
</dbReference>